<dbReference type="GO" id="GO:0016567">
    <property type="term" value="P:protein ubiquitination"/>
    <property type="evidence" value="ECO:0007669"/>
    <property type="project" value="InterPro"/>
</dbReference>
<keyword evidence="4" id="KW-0808">Transferase</keyword>
<feature type="transmembrane region" description="Helical" evidence="11">
    <location>
        <begin position="37"/>
        <end position="61"/>
    </location>
</feature>
<comment type="catalytic activity">
    <reaction evidence="1">
        <text>S-ubiquitinyl-[E2 ubiquitin-conjugating enzyme]-L-cysteine + [acceptor protein]-L-lysine = [E2 ubiquitin-conjugating enzyme]-L-cysteine + N(6)-ubiquitinyl-[acceptor protein]-L-lysine.</text>
        <dbReference type="EC" id="2.3.2.27"/>
    </reaction>
</comment>
<sequence>MDRFHMHFSNHGSEALVSIKTHENPIYQPSSPASDTAFPILAIAVLSIMATAFLLVSYYIFVIKCCLSWHHIELLRRFSTPQSRQQEDPLMDYSPTFLNRGLDESLIHQIPTFLFRRGQSEEGSFHGCVVCLNEFQEHEMIRVLPNCSHAFHLDCIDIWLQSNANCPLCRSSISGTTRYRNDPIIAPSSSPQDPRPFSEALMGGDDDFVVIELGGGDDRGVTLPPRQQERADSRELLVQSTGPSPTKLQQKLENKKSRKFHYVSSMGDECIDVREKDDQFSIQPIRRSFSMDSAADPQLYMTVQEIIRHKNRPLSEVSTSQECDSRVRRSFFSFGHGRGSRNAVLPIEFLV</sequence>
<evidence type="ECO:0000256" key="4">
    <source>
        <dbReference type="ARBA" id="ARBA00022679"/>
    </source>
</evidence>
<dbReference type="Pfam" id="PF13639">
    <property type="entry name" value="zf-RING_2"/>
    <property type="match status" value="1"/>
</dbReference>
<evidence type="ECO:0000256" key="6">
    <source>
        <dbReference type="ARBA" id="ARBA00022771"/>
    </source>
</evidence>
<dbReference type="Gene3D" id="3.30.40.10">
    <property type="entry name" value="Zinc/RING finger domain, C3HC4 (zinc finger)"/>
    <property type="match status" value="1"/>
</dbReference>
<evidence type="ECO:0000256" key="7">
    <source>
        <dbReference type="ARBA" id="ARBA00022786"/>
    </source>
</evidence>
<evidence type="ECO:0000256" key="9">
    <source>
        <dbReference type="PROSITE-ProRule" id="PRU00175"/>
    </source>
</evidence>
<evidence type="ECO:0000256" key="8">
    <source>
        <dbReference type="ARBA" id="ARBA00022833"/>
    </source>
</evidence>
<dbReference type="PANTHER" id="PTHR46913:SF8">
    <property type="entry name" value="RING-TYPE E3 UBIQUITIN TRANSFERASE"/>
    <property type="match status" value="1"/>
</dbReference>
<evidence type="ECO:0000256" key="3">
    <source>
        <dbReference type="ARBA" id="ARBA00012483"/>
    </source>
</evidence>
<reference evidence="13 14" key="1">
    <citation type="journal article" date="2023" name="BMC Biotechnol.">
        <title>Vitis rotundifolia cv Carlos genome sequencing.</title>
        <authorList>
            <person name="Huff M."/>
            <person name="Hulse-Kemp A."/>
            <person name="Scheffler B."/>
            <person name="Youngblood R."/>
            <person name="Simpson S."/>
            <person name="Babiker E."/>
            <person name="Staton M."/>
        </authorList>
    </citation>
    <scope>NUCLEOTIDE SEQUENCE [LARGE SCALE GENOMIC DNA]</scope>
    <source>
        <tissue evidence="13">Leaf</tissue>
    </source>
</reference>
<dbReference type="InterPro" id="IPR013083">
    <property type="entry name" value="Znf_RING/FYVE/PHD"/>
</dbReference>
<dbReference type="Proteomes" id="UP001168098">
    <property type="component" value="Unassembled WGS sequence"/>
</dbReference>
<keyword evidence="11" id="KW-0472">Membrane</keyword>
<dbReference type="EC" id="2.3.2.27" evidence="3"/>
<gene>
    <name evidence="13" type="ORF">PVL29_008900</name>
</gene>
<keyword evidence="7" id="KW-0833">Ubl conjugation pathway</keyword>
<dbReference type="GO" id="GO:0061630">
    <property type="term" value="F:ubiquitin protein ligase activity"/>
    <property type="evidence" value="ECO:0007669"/>
    <property type="project" value="UniProtKB-EC"/>
</dbReference>
<keyword evidence="6 9" id="KW-0863">Zinc-finger</keyword>
<name>A0AA38ZX79_VITRO</name>
<protein>
    <recommendedName>
        <fullName evidence="3">RING-type E3 ubiquitin transferase</fullName>
        <ecNumber evidence="3">2.3.2.27</ecNumber>
    </recommendedName>
</protein>
<dbReference type="GO" id="GO:0008270">
    <property type="term" value="F:zinc ion binding"/>
    <property type="evidence" value="ECO:0007669"/>
    <property type="project" value="UniProtKB-KW"/>
</dbReference>
<feature type="compositionally biased region" description="Polar residues" evidence="10">
    <location>
        <begin position="238"/>
        <end position="249"/>
    </location>
</feature>
<evidence type="ECO:0000256" key="5">
    <source>
        <dbReference type="ARBA" id="ARBA00022723"/>
    </source>
</evidence>
<accession>A0AA38ZX79</accession>
<feature type="domain" description="RING-type" evidence="12">
    <location>
        <begin position="128"/>
        <end position="170"/>
    </location>
</feature>
<dbReference type="CDD" id="cd16461">
    <property type="entry name" value="RING-H2_EL5-like"/>
    <property type="match status" value="1"/>
</dbReference>
<evidence type="ECO:0000256" key="2">
    <source>
        <dbReference type="ARBA" id="ARBA00004906"/>
    </source>
</evidence>
<feature type="region of interest" description="Disordered" evidence="10">
    <location>
        <begin position="217"/>
        <end position="253"/>
    </location>
</feature>
<evidence type="ECO:0000256" key="11">
    <source>
        <dbReference type="SAM" id="Phobius"/>
    </source>
</evidence>
<dbReference type="InterPro" id="IPR044600">
    <property type="entry name" value="ATL1/ATL16-like"/>
</dbReference>
<keyword evidence="14" id="KW-1185">Reference proteome</keyword>
<comment type="pathway">
    <text evidence="2">Protein modification; protein ubiquitination.</text>
</comment>
<proteinExistence type="predicted"/>
<keyword evidence="8" id="KW-0862">Zinc</keyword>
<evidence type="ECO:0000259" key="12">
    <source>
        <dbReference type="PROSITE" id="PS50089"/>
    </source>
</evidence>
<dbReference type="InterPro" id="IPR001841">
    <property type="entry name" value="Znf_RING"/>
</dbReference>
<evidence type="ECO:0000313" key="14">
    <source>
        <dbReference type="Proteomes" id="UP001168098"/>
    </source>
</evidence>
<keyword evidence="11" id="KW-1133">Transmembrane helix</keyword>
<evidence type="ECO:0000256" key="1">
    <source>
        <dbReference type="ARBA" id="ARBA00000900"/>
    </source>
</evidence>
<comment type="caution">
    <text evidence="13">The sequence shown here is derived from an EMBL/GenBank/DDBJ whole genome shotgun (WGS) entry which is preliminary data.</text>
</comment>
<evidence type="ECO:0000256" key="10">
    <source>
        <dbReference type="SAM" id="MobiDB-lite"/>
    </source>
</evidence>
<keyword evidence="11" id="KW-0812">Transmembrane</keyword>
<evidence type="ECO:0000313" key="13">
    <source>
        <dbReference type="EMBL" id="KAJ9696901.1"/>
    </source>
</evidence>
<organism evidence="13 14">
    <name type="scientific">Vitis rotundifolia</name>
    <name type="common">Muscadine grape</name>
    <dbReference type="NCBI Taxonomy" id="103349"/>
    <lineage>
        <taxon>Eukaryota</taxon>
        <taxon>Viridiplantae</taxon>
        <taxon>Streptophyta</taxon>
        <taxon>Embryophyta</taxon>
        <taxon>Tracheophyta</taxon>
        <taxon>Spermatophyta</taxon>
        <taxon>Magnoliopsida</taxon>
        <taxon>eudicotyledons</taxon>
        <taxon>Gunneridae</taxon>
        <taxon>Pentapetalae</taxon>
        <taxon>rosids</taxon>
        <taxon>Vitales</taxon>
        <taxon>Vitaceae</taxon>
        <taxon>Viteae</taxon>
        <taxon>Vitis</taxon>
    </lineage>
</organism>
<keyword evidence="5" id="KW-0479">Metal-binding</keyword>
<dbReference type="SUPFAM" id="SSF57850">
    <property type="entry name" value="RING/U-box"/>
    <property type="match status" value="1"/>
</dbReference>
<dbReference type="EMBL" id="JARBHA010000007">
    <property type="protein sequence ID" value="KAJ9696901.1"/>
    <property type="molecule type" value="Genomic_DNA"/>
</dbReference>
<dbReference type="PANTHER" id="PTHR46913">
    <property type="entry name" value="RING-H2 FINGER PROTEIN ATL16"/>
    <property type="match status" value="1"/>
</dbReference>
<dbReference type="AlphaFoldDB" id="A0AA38ZX79"/>
<dbReference type="SMART" id="SM00184">
    <property type="entry name" value="RING"/>
    <property type="match status" value="1"/>
</dbReference>
<dbReference type="PROSITE" id="PS50089">
    <property type="entry name" value="ZF_RING_2"/>
    <property type="match status" value="1"/>
</dbReference>